<dbReference type="Proteomes" id="UP001185331">
    <property type="component" value="Unassembled WGS sequence"/>
</dbReference>
<dbReference type="RefSeq" id="WP_309858481.1">
    <property type="nucleotide sequence ID" value="NZ_JAVDQJ010000020.1"/>
</dbReference>
<reference evidence="1" key="1">
    <citation type="submission" date="2023-07" db="EMBL/GenBank/DDBJ databases">
        <title>Sorghum-associated microbial communities from plants grown in Nebraska, USA.</title>
        <authorList>
            <person name="Schachtman D."/>
        </authorList>
    </citation>
    <scope>NUCLEOTIDE SEQUENCE</scope>
    <source>
        <strain evidence="1">BE330</strain>
    </source>
</reference>
<organism evidence="1 2">
    <name type="scientific">Deinococcus soli</name>
    <name type="common">ex Cha et al. 2016</name>
    <dbReference type="NCBI Taxonomy" id="1309411"/>
    <lineage>
        <taxon>Bacteria</taxon>
        <taxon>Thermotogati</taxon>
        <taxon>Deinococcota</taxon>
        <taxon>Deinococci</taxon>
        <taxon>Deinococcales</taxon>
        <taxon>Deinococcaceae</taxon>
        <taxon>Deinococcus</taxon>
    </lineage>
</organism>
<gene>
    <name evidence="1" type="ORF">J2Y00_004697</name>
</gene>
<dbReference type="InterPro" id="IPR011990">
    <property type="entry name" value="TPR-like_helical_dom_sf"/>
</dbReference>
<proteinExistence type="predicted"/>
<evidence type="ECO:0000313" key="1">
    <source>
        <dbReference type="EMBL" id="MDR6221066.1"/>
    </source>
</evidence>
<dbReference type="SUPFAM" id="SSF48452">
    <property type="entry name" value="TPR-like"/>
    <property type="match status" value="1"/>
</dbReference>
<comment type="caution">
    <text evidence="1">The sequence shown here is derived from an EMBL/GenBank/DDBJ whole genome shotgun (WGS) entry which is preliminary data.</text>
</comment>
<protein>
    <submittedName>
        <fullName evidence="1">Negative regulator of RcsB-dependent stress response</fullName>
    </submittedName>
</protein>
<name>A0AAE3XGR3_9DEIO</name>
<accession>A0AAE3XGR3</accession>
<dbReference type="AlphaFoldDB" id="A0AAE3XGR3"/>
<dbReference type="Gene3D" id="1.25.40.10">
    <property type="entry name" value="Tetratricopeptide repeat domain"/>
    <property type="match status" value="1"/>
</dbReference>
<evidence type="ECO:0000313" key="2">
    <source>
        <dbReference type="Proteomes" id="UP001185331"/>
    </source>
</evidence>
<sequence>MVDVHAAEQAWAQRMSDPDASWAFVHLHAGRSQAAVLRAYLRWREGRHMEAMEDVSTVESWLRAERHWGWLARALNLKGAVLLDMGQSLQALTLFQEQLTLAQQAGDAEMIALAHNDIGVQLVWDDPERARLRFQMAFEVARDAGPEHQATMGLAAFNLSVVEKELGQMDLSARLLEVAEDHVSAARAWPYWAGVVSQRALRLAEAGEIDLARRHFEAALARTLPVESRRFLTFHLAKLEAQYGAPSAALTGLAELQSWSTTRVDMLDDVLQVQAAAQARLGDYHSAYHTLLNMVQAIQIRHDEELSVQLKVVEAVHRTEETRRNAEALLHRQGAG</sequence>
<dbReference type="EMBL" id="JAVDQK010000022">
    <property type="protein sequence ID" value="MDR6221066.1"/>
    <property type="molecule type" value="Genomic_DNA"/>
</dbReference>